<protein>
    <recommendedName>
        <fullName evidence="3">TnsE C-terminal domain-containing protein</fullName>
    </recommendedName>
</protein>
<sequence>MARGKNIIPDFMAENPYDTFKLLLPLKLNLDEDKYGNSHFKVIIKNMTQNELFTYDLSPELLFTHFPLEKSFSNGQQNDYYQNKTIFEKDFIIDTTNISKNNSYKLHELLDEKSIVSISGWKRKFLNESKYINCYLIEQNGNKIIIPDFVIAIYYYFRFSEMREAALDCNLEDLYVMCTPDRNDAKIVLPIPRNDEDAAFIHRYACNEIAQKEFDNIGKYINNYLSYMRNLDIDKEIESIPIKANFPIKEKFKIETRCSILTNEENNEKYYFIHEILNDYSDIGFDKFTKIIEQNKTITTIDEFENLPKVDKEIPGNITEILKGKPANKKYTQTHHRKDKKKSCGSLNGIEIEHETITKDTLIDILKIYKEQQNNESIDQSLTESSNKGEKNISKIVISSEFEKENAERNPLNEIDNFTVFRQYMEFLEQQSSIKNFILSEVKDLPEFLIEKDGDKKVNSKCKIKKRQKQYLTATFQYEEIYIGLLELENKPSSAAATWVIISRENYISEHIFNSFISFFLEDNLSTKELKAIYTKSPIKFITKNHERDENLTIEQLSKWLAALIGKLSIN</sequence>
<dbReference type="Proteomes" id="UP000502065">
    <property type="component" value="Chromosome"/>
</dbReference>
<accession>A0AAE7B5R8</accession>
<name>A0AAE7B5R8_9BACT</name>
<dbReference type="KEGG" id="aaqi:AAQM_2429"/>
<gene>
    <name evidence="1" type="ORF">AAQM_2429</name>
</gene>
<reference evidence="1 2" key="1">
    <citation type="submission" date="2018-07" db="EMBL/GenBank/DDBJ databases">
        <title>Identification of phenol metabolism pathways in Arcobacter.</title>
        <authorList>
            <person name="Miller W.G."/>
            <person name="Yee E."/>
            <person name="Bono J.L."/>
        </authorList>
    </citation>
    <scope>NUCLEOTIDE SEQUENCE [LARGE SCALE GENOMIC DNA]</scope>
    <source>
        <strain evidence="1 2">W63</strain>
    </source>
</reference>
<dbReference type="EMBL" id="CP030944">
    <property type="protein sequence ID" value="QKE27126.1"/>
    <property type="molecule type" value="Genomic_DNA"/>
</dbReference>
<proteinExistence type="predicted"/>
<dbReference type="AlphaFoldDB" id="A0AAE7B5R8"/>
<dbReference type="RefSeq" id="WP_129095190.1">
    <property type="nucleotide sequence ID" value="NZ_CBCSAE010000009.1"/>
</dbReference>
<organism evidence="1 2">
    <name type="scientific">Arcobacter aquimarinus</name>
    <dbReference type="NCBI Taxonomy" id="1315211"/>
    <lineage>
        <taxon>Bacteria</taxon>
        <taxon>Pseudomonadati</taxon>
        <taxon>Campylobacterota</taxon>
        <taxon>Epsilonproteobacteria</taxon>
        <taxon>Campylobacterales</taxon>
        <taxon>Arcobacteraceae</taxon>
        <taxon>Arcobacter</taxon>
    </lineage>
</organism>
<evidence type="ECO:0000313" key="2">
    <source>
        <dbReference type="Proteomes" id="UP000502065"/>
    </source>
</evidence>
<keyword evidence="2" id="KW-1185">Reference proteome</keyword>
<evidence type="ECO:0008006" key="3">
    <source>
        <dbReference type="Google" id="ProtNLM"/>
    </source>
</evidence>
<evidence type="ECO:0000313" key="1">
    <source>
        <dbReference type="EMBL" id="QKE27126.1"/>
    </source>
</evidence>